<dbReference type="FunFam" id="3.10.50.40:FF:000006">
    <property type="entry name" value="Peptidyl-prolyl cis-trans isomerase"/>
    <property type="match status" value="1"/>
</dbReference>
<organism evidence="10 11">
    <name type="scientific">Acetobacteroides hydrogenigenes</name>
    <dbReference type="NCBI Taxonomy" id="979970"/>
    <lineage>
        <taxon>Bacteria</taxon>
        <taxon>Pseudomonadati</taxon>
        <taxon>Bacteroidota</taxon>
        <taxon>Bacteroidia</taxon>
        <taxon>Bacteroidales</taxon>
        <taxon>Rikenellaceae</taxon>
        <taxon>Acetobacteroides</taxon>
    </lineage>
</organism>
<evidence type="ECO:0000259" key="9">
    <source>
        <dbReference type="PROSITE" id="PS50059"/>
    </source>
</evidence>
<evidence type="ECO:0000256" key="4">
    <source>
        <dbReference type="ARBA" id="ARBA00023235"/>
    </source>
</evidence>
<dbReference type="Proteomes" id="UP000294830">
    <property type="component" value="Unassembled WGS sequence"/>
</dbReference>
<evidence type="ECO:0000313" key="10">
    <source>
        <dbReference type="EMBL" id="TCN67689.1"/>
    </source>
</evidence>
<name>A0A4R2ET36_9BACT</name>
<dbReference type="Pfam" id="PF01346">
    <property type="entry name" value="FKBP_N"/>
    <property type="match status" value="1"/>
</dbReference>
<dbReference type="RefSeq" id="WP_243649616.1">
    <property type="nucleotide sequence ID" value="NZ_SLWB01000007.1"/>
</dbReference>
<dbReference type="EC" id="5.2.1.8" evidence="6"/>
<accession>A0A4R2ET36</accession>
<dbReference type="InterPro" id="IPR036944">
    <property type="entry name" value="PPIase_FKBP_N_sf"/>
</dbReference>
<comment type="caution">
    <text evidence="10">The sequence shown here is derived from an EMBL/GenBank/DDBJ whole genome shotgun (WGS) entry which is preliminary data.</text>
</comment>
<dbReference type="PROSITE" id="PS50059">
    <property type="entry name" value="FKBP_PPIASE"/>
    <property type="match status" value="1"/>
</dbReference>
<dbReference type="Gene3D" id="3.10.50.40">
    <property type="match status" value="1"/>
</dbReference>
<keyword evidence="8" id="KW-0732">Signal</keyword>
<evidence type="ECO:0000256" key="3">
    <source>
        <dbReference type="ARBA" id="ARBA00023110"/>
    </source>
</evidence>
<dbReference type="PANTHER" id="PTHR43811">
    <property type="entry name" value="FKBP-TYPE PEPTIDYL-PROLYL CIS-TRANS ISOMERASE FKPA"/>
    <property type="match status" value="1"/>
</dbReference>
<dbReference type="AlphaFoldDB" id="A0A4R2ET36"/>
<keyword evidence="11" id="KW-1185">Reference proteome</keyword>
<evidence type="ECO:0000256" key="8">
    <source>
        <dbReference type="SAM" id="SignalP"/>
    </source>
</evidence>
<feature type="chain" id="PRO_5020926643" description="Peptidyl-prolyl cis-trans isomerase" evidence="8">
    <location>
        <begin position="21"/>
        <end position="275"/>
    </location>
</feature>
<protein>
    <recommendedName>
        <fullName evidence="6">Peptidyl-prolyl cis-trans isomerase</fullName>
        <ecNumber evidence="6">5.2.1.8</ecNumber>
    </recommendedName>
</protein>
<feature type="signal peptide" evidence="8">
    <location>
        <begin position="1"/>
        <end position="20"/>
    </location>
</feature>
<dbReference type="SUPFAM" id="SSF54534">
    <property type="entry name" value="FKBP-like"/>
    <property type="match status" value="1"/>
</dbReference>
<dbReference type="InterPro" id="IPR046357">
    <property type="entry name" value="PPIase_dom_sf"/>
</dbReference>
<keyword evidence="4 5" id="KW-0413">Isomerase</keyword>
<comment type="catalytic activity">
    <reaction evidence="1 5 6">
        <text>[protein]-peptidylproline (omega=180) = [protein]-peptidylproline (omega=0)</text>
        <dbReference type="Rhea" id="RHEA:16237"/>
        <dbReference type="Rhea" id="RHEA-COMP:10747"/>
        <dbReference type="Rhea" id="RHEA-COMP:10748"/>
        <dbReference type="ChEBI" id="CHEBI:83833"/>
        <dbReference type="ChEBI" id="CHEBI:83834"/>
        <dbReference type="EC" id="5.2.1.8"/>
    </reaction>
</comment>
<evidence type="ECO:0000256" key="6">
    <source>
        <dbReference type="RuleBase" id="RU003915"/>
    </source>
</evidence>
<feature type="domain" description="PPIase FKBP-type" evidence="9">
    <location>
        <begin position="151"/>
        <end position="237"/>
    </location>
</feature>
<evidence type="ECO:0000256" key="7">
    <source>
        <dbReference type="SAM" id="MobiDB-lite"/>
    </source>
</evidence>
<comment type="similarity">
    <text evidence="2 6">Belongs to the FKBP-type PPIase family.</text>
</comment>
<dbReference type="InterPro" id="IPR000774">
    <property type="entry name" value="PPIase_FKBP_N"/>
</dbReference>
<gene>
    <name evidence="10" type="ORF">CLV25_107148</name>
</gene>
<dbReference type="Gene3D" id="1.10.287.460">
    <property type="entry name" value="Peptidyl-prolyl cis-trans isomerase, FKBP-type, N-terminal domain"/>
    <property type="match status" value="1"/>
</dbReference>
<dbReference type="InterPro" id="IPR001179">
    <property type="entry name" value="PPIase_FKBP_dom"/>
</dbReference>
<evidence type="ECO:0000313" key="11">
    <source>
        <dbReference type="Proteomes" id="UP000294830"/>
    </source>
</evidence>
<evidence type="ECO:0000256" key="2">
    <source>
        <dbReference type="ARBA" id="ARBA00006577"/>
    </source>
</evidence>
<proteinExistence type="inferred from homology"/>
<dbReference type="GO" id="GO:0003755">
    <property type="term" value="F:peptidyl-prolyl cis-trans isomerase activity"/>
    <property type="evidence" value="ECO:0007669"/>
    <property type="project" value="UniProtKB-UniRule"/>
</dbReference>
<dbReference type="Pfam" id="PF00254">
    <property type="entry name" value="FKBP_C"/>
    <property type="match status" value="1"/>
</dbReference>
<dbReference type="PANTHER" id="PTHR43811:SF19">
    <property type="entry name" value="39 KDA FK506-BINDING NUCLEAR PROTEIN"/>
    <property type="match status" value="1"/>
</dbReference>
<feature type="region of interest" description="Disordered" evidence="7">
    <location>
        <begin position="255"/>
        <end position="275"/>
    </location>
</feature>
<dbReference type="EMBL" id="SLWB01000007">
    <property type="protein sequence ID" value="TCN67689.1"/>
    <property type="molecule type" value="Genomic_DNA"/>
</dbReference>
<evidence type="ECO:0000256" key="1">
    <source>
        <dbReference type="ARBA" id="ARBA00000971"/>
    </source>
</evidence>
<keyword evidence="3 5" id="KW-0697">Rotamase</keyword>
<feature type="compositionally biased region" description="Basic residues" evidence="7">
    <location>
        <begin position="263"/>
        <end position="275"/>
    </location>
</feature>
<sequence length="275" mass="29325">MKKVLLAAIALVGISTISYSASFPSNQQGDSLKTMKLKNASDSVCYAIGLTVGQSLRNFQVKTVDERIVAKAIKDMLSNNPENLQINEREAMGVVQAYFGKIQKEAMDNALKQGEDFLAKNKQEAGVVELPSGLQYKIVNPGDAKLMPKATDTVVVHYTGSLIDGKVFDSSKNYGKPITFPLNQVIPGWTEGVQLIGKGGTIMLYIPSKLAYGERGAGNAIPGNSALIFEIELVDVKVSDAPADKSKVVPAKALTPAKSAAPAKKKATASNPKKK</sequence>
<evidence type="ECO:0000256" key="5">
    <source>
        <dbReference type="PROSITE-ProRule" id="PRU00277"/>
    </source>
</evidence>
<reference evidence="10 11" key="1">
    <citation type="submission" date="2019-03" db="EMBL/GenBank/DDBJ databases">
        <title>Genomic Encyclopedia of Archaeal and Bacterial Type Strains, Phase II (KMG-II): from individual species to whole genera.</title>
        <authorList>
            <person name="Goeker M."/>
        </authorList>
    </citation>
    <scope>NUCLEOTIDE SEQUENCE [LARGE SCALE GENOMIC DNA]</scope>
    <source>
        <strain evidence="10 11">RL-C</strain>
    </source>
</reference>
<dbReference type="GO" id="GO:0006457">
    <property type="term" value="P:protein folding"/>
    <property type="evidence" value="ECO:0007669"/>
    <property type="project" value="InterPro"/>
</dbReference>